<dbReference type="EMBL" id="MUGW01000012">
    <property type="protein sequence ID" value="OXA93870.1"/>
    <property type="molecule type" value="Genomic_DNA"/>
</dbReference>
<name>A0A226HK58_9FLAO</name>
<accession>A0A226HK58</accession>
<dbReference type="AlphaFoldDB" id="A0A226HK58"/>
<dbReference type="Proteomes" id="UP000198345">
    <property type="component" value="Unassembled WGS sequence"/>
</dbReference>
<reference evidence="1 2" key="1">
    <citation type="submission" date="2016-11" db="EMBL/GenBank/DDBJ databases">
        <title>Whole genomes of Flavobacteriaceae.</title>
        <authorList>
            <person name="Stine C."/>
            <person name="Li C."/>
            <person name="Tadesse D."/>
        </authorList>
    </citation>
    <scope>NUCLEOTIDE SEQUENCE [LARGE SCALE GENOMIC DNA]</scope>
    <source>
        <strain evidence="1 2">DSM 18292</strain>
    </source>
</reference>
<sequence length="89" mass="10289">MKKTDYELLLKTIGSPKEYSDGLYLVYIELYKTTKTFKKIISKHCTILSELEFGYICEVNMQGIPEIARSLALKNHAIYQIVRLGKITK</sequence>
<protein>
    <submittedName>
        <fullName evidence="1">Uncharacterized protein</fullName>
    </submittedName>
</protein>
<dbReference type="OrthoDB" id="1364489at2"/>
<organism evidence="1 2">
    <name type="scientific">Flavobacterium hercynium</name>
    <dbReference type="NCBI Taxonomy" id="387094"/>
    <lineage>
        <taxon>Bacteria</taxon>
        <taxon>Pseudomonadati</taxon>
        <taxon>Bacteroidota</taxon>
        <taxon>Flavobacteriia</taxon>
        <taxon>Flavobacteriales</taxon>
        <taxon>Flavobacteriaceae</taxon>
        <taxon>Flavobacterium</taxon>
    </lineage>
</organism>
<gene>
    <name evidence="1" type="ORF">B0A66_05730</name>
</gene>
<proteinExistence type="predicted"/>
<evidence type="ECO:0000313" key="1">
    <source>
        <dbReference type="EMBL" id="OXA93870.1"/>
    </source>
</evidence>
<dbReference type="RefSeq" id="WP_123868219.1">
    <property type="nucleotide sequence ID" value="NZ_FXTV01000006.1"/>
</dbReference>
<keyword evidence="2" id="KW-1185">Reference proteome</keyword>
<evidence type="ECO:0000313" key="2">
    <source>
        <dbReference type="Proteomes" id="UP000198345"/>
    </source>
</evidence>
<comment type="caution">
    <text evidence="1">The sequence shown here is derived from an EMBL/GenBank/DDBJ whole genome shotgun (WGS) entry which is preliminary data.</text>
</comment>